<dbReference type="EMBL" id="LR796235">
    <property type="protein sequence ID" value="CAB4130110.1"/>
    <property type="molecule type" value="Genomic_DNA"/>
</dbReference>
<evidence type="ECO:0000313" key="1">
    <source>
        <dbReference type="EMBL" id="CAB4130110.1"/>
    </source>
</evidence>
<protein>
    <submittedName>
        <fullName evidence="1">Uncharacterized protein</fullName>
    </submittedName>
</protein>
<reference evidence="1" key="1">
    <citation type="submission" date="2020-04" db="EMBL/GenBank/DDBJ databases">
        <authorList>
            <person name="Chiriac C."/>
            <person name="Salcher M."/>
            <person name="Ghai R."/>
            <person name="Kavagutti S V."/>
        </authorList>
    </citation>
    <scope>NUCLEOTIDE SEQUENCE</scope>
</reference>
<gene>
    <name evidence="1" type="ORF">UFOVP117_260</name>
</gene>
<sequence length="123" mass="14190">MKYLITESKLEKVIFRYLDNQDFIQIKRVSLTYFVNSKDDEYAQIKYISLGGCTISPELIKEISSFFSLDESDSESAIGRWVGNTLQMRVTNTHKPLSHKSNWLKIPSNEDILTHSLLGIPFN</sequence>
<name>A0A6J5LB34_9CAUD</name>
<proteinExistence type="predicted"/>
<organism evidence="1">
    <name type="scientific">uncultured Caudovirales phage</name>
    <dbReference type="NCBI Taxonomy" id="2100421"/>
    <lineage>
        <taxon>Viruses</taxon>
        <taxon>Duplodnaviria</taxon>
        <taxon>Heunggongvirae</taxon>
        <taxon>Uroviricota</taxon>
        <taxon>Caudoviricetes</taxon>
        <taxon>Peduoviridae</taxon>
        <taxon>Maltschvirus</taxon>
        <taxon>Maltschvirus maltsch</taxon>
    </lineage>
</organism>
<accession>A0A6J5LB34</accession>